<dbReference type="PROSITE" id="PS50293">
    <property type="entry name" value="TPR_REGION"/>
    <property type="match status" value="1"/>
</dbReference>
<dbReference type="InterPro" id="IPR050754">
    <property type="entry name" value="FKBP4/5/8-like"/>
</dbReference>
<accession>A0A8S0Z1G5</accession>
<evidence type="ECO:0000256" key="3">
    <source>
        <dbReference type="ARBA" id="ARBA00022803"/>
    </source>
</evidence>
<dbReference type="Gene3D" id="1.25.40.10">
    <property type="entry name" value="Tetratricopeptide repeat domain"/>
    <property type="match status" value="1"/>
</dbReference>
<reference evidence="5 6" key="1">
    <citation type="submission" date="2020-04" db="EMBL/GenBank/DDBJ databases">
        <authorList>
            <person name="Wallbank WR R."/>
            <person name="Pardo Diaz C."/>
            <person name="Kozak K."/>
            <person name="Martin S."/>
            <person name="Jiggins C."/>
            <person name="Moest M."/>
            <person name="Warren A I."/>
            <person name="Byers J.R.P. K."/>
            <person name="Montejo-Kovacevich G."/>
            <person name="Yen C E."/>
        </authorList>
    </citation>
    <scope>NUCLEOTIDE SEQUENCE [LARGE SCALE GENOMIC DNA]</scope>
</reference>
<feature type="repeat" description="TPR" evidence="4">
    <location>
        <begin position="672"/>
        <end position="705"/>
    </location>
</feature>
<dbReference type="SUPFAM" id="SSF48452">
    <property type="entry name" value="TPR-like"/>
    <property type="match status" value="1"/>
</dbReference>
<dbReference type="Pfam" id="PF07719">
    <property type="entry name" value="TPR_2"/>
    <property type="match status" value="1"/>
</dbReference>
<dbReference type="InterPro" id="IPR019734">
    <property type="entry name" value="TPR_rpt"/>
</dbReference>
<dbReference type="EMBL" id="CADEBD010000226">
    <property type="protein sequence ID" value="CAB3225521.1"/>
    <property type="molecule type" value="Genomic_DNA"/>
</dbReference>
<dbReference type="SMART" id="SM00028">
    <property type="entry name" value="TPR"/>
    <property type="match status" value="2"/>
</dbReference>
<gene>
    <name evidence="5" type="ORF">APLA_LOCUS2275</name>
</gene>
<evidence type="ECO:0000313" key="6">
    <source>
        <dbReference type="Proteomes" id="UP000494256"/>
    </source>
</evidence>
<sequence length="809" mass="93799">MSPFKRSALSAKLKTDSALSVHRSLADSVMEDNDVEPTLLKTLGTLRQIKYQTKKASFYDPNPTIFLWLMAQTPPYNDLIRHISLHPYFVIYYWLSAQELYYKKYIAKHRVIMSLDATGSILKEFGPHRNMKITKHLFLYVCVVQTFDGKSSLPILQMISESQTMDTIAKWLKNWSEKNTPPNELVCDDSSALIGAAVKAFTKHTTTKEYLEESFQLLNIPNCKSPHCYIRLDTNHFSKILNNFCCFKNIDPRVKFFYVTCLKNIKQCQDYEVIKQTVKDMVTLCLSKYIGSVHGNVLRSDEARMRLKNLSVFKKKDSIEKIYININNDSSDYKRTSVFQNINTELENEHPEIHINKGDIRVKWLIDHISTENLINELEEENLKNIENFYYMPSLVETLLRYISQVPLWSNCMMNIYESQIDAPTSSNVENYFKSIKRFLLNLTTKLHRLRIDDFILQHHSFLSGETKLAMSYLQSDPKTKPKVSKKKIAEIKTKKGEYSDSDSIFSKNPTFIENWRGKGYVKKSIPKQRKVKVPILLNGNIINTCDNILTINTCAFDSMSQAIAIVFNDLRTKAVQAKFDVAMNAIKDIREEGKDLFKRQKFKRAIKSYEHAISIIRLTETENEAEEAEIRNIKVKFFVNLAVCYYKIAKPKNVITMCENIDRYIDINTHCKGLFYYGRAYEMQGKVEDAIKYYKKALKLEPKNKEIGATLSQLDERTKKSFANEKLMWQKVFNKEDVEEKTVYVVDEDFKSSVVGMCNDLSDRNEYAKFDLPVGLTKDEVDCIKSLTSQFKGLVVSEGSEGNRKKYP</sequence>
<keyword evidence="3 4" id="KW-0802">TPR repeat</keyword>
<dbReference type="InterPro" id="IPR013105">
    <property type="entry name" value="TPR_2"/>
</dbReference>
<dbReference type="Proteomes" id="UP000494256">
    <property type="component" value="Unassembled WGS sequence"/>
</dbReference>
<name>A0A8S0Z1G5_ARCPL</name>
<dbReference type="OrthoDB" id="10267031at2759"/>
<keyword evidence="2" id="KW-0677">Repeat</keyword>
<dbReference type="PANTHER" id="PTHR46512">
    <property type="entry name" value="PEPTIDYLPROLYL ISOMERASE"/>
    <property type="match status" value="1"/>
</dbReference>
<dbReference type="AlphaFoldDB" id="A0A8S0Z1G5"/>
<dbReference type="InterPro" id="IPR011990">
    <property type="entry name" value="TPR-like_helical_dom_sf"/>
</dbReference>
<proteinExistence type="predicted"/>
<keyword evidence="1" id="KW-0597">Phosphoprotein</keyword>
<comment type="caution">
    <text evidence="5">The sequence shown here is derived from an EMBL/GenBank/DDBJ whole genome shotgun (WGS) entry which is preliminary data.</text>
</comment>
<evidence type="ECO:0000256" key="4">
    <source>
        <dbReference type="PROSITE-ProRule" id="PRU00339"/>
    </source>
</evidence>
<evidence type="ECO:0000256" key="2">
    <source>
        <dbReference type="ARBA" id="ARBA00022737"/>
    </source>
</evidence>
<evidence type="ECO:0000313" key="5">
    <source>
        <dbReference type="EMBL" id="CAB3225521.1"/>
    </source>
</evidence>
<dbReference type="PROSITE" id="PS50005">
    <property type="entry name" value="TPR"/>
    <property type="match status" value="1"/>
</dbReference>
<protein>
    <submittedName>
        <fullName evidence="5">Uncharacterized protein</fullName>
    </submittedName>
</protein>
<organism evidence="5 6">
    <name type="scientific">Arctia plantaginis</name>
    <name type="common">Wood tiger moth</name>
    <name type="synonym">Phalaena plantaginis</name>
    <dbReference type="NCBI Taxonomy" id="874455"/>
    <lineage>
        <taxon>Eukaryota</taxon>
        <taxon>Metazoa</taxon>
        <taxon>Ecdysozoa</taxon>
        <taxon>Arthropoda</taxon>
        <taxon>Hexapoda</taxon>
        <taxon>Insecta</taxon>
        <taxon>Pterygota</taxon>
        <taxon>Neoptera</taxon>
        <taxon>Endopterygota</taxon>
        <taxon>Lepidoptera</taxon>
        <taxon>Glossata</taxon>
        <taxon>Ditrysia</taxon>
        <taxon>Noctuoidea</taxon>
        <taxon>Erebidae</taxon>
        <taxon>Arctiinae</taxon>
        <taxon>Arctia</taxon>
    </lineage>
</organism>
<evidence type="ECO:0000256" key="1">
    <source>
        <dbReference type="ARBA" id="ARBA00022553"/>
    </source>
</evidence>